<gene>
    <name evidence="11" type="ORF">A9E74_02199</name>
</gene>
<evidence type="ECO:0000256" key="1">
    <source>
        <dbReference type="ARBA" id="ARBA00022448"/>
    </source>
</evidence>
<keyword evidence="5" id="KW-0408">Iron</keyword>
<keyword evidence="12" id="KW-1185">Reference proteome</keyword>
<dbReference type="RefSeq" id="WP_069296601.1">
    <property type="nucleotide sequence ID" value="NZ_MCRI01000028.1"/>
</dbReference>
<dbReference type="PANTHER" id="PTHR37424">
    <property type="entry name" value="BACTERIOFERRITIN-ASSOCIATED FERREDOXIN"/>
    <property type="match status" value="1"/>
</dbReference>
<protein>
    <recommendedName>
        <fullName evidence="8">Bacterioferritin-associated ferredoxin</fullName>
    </recommendedName>
</protein>
<evidence type="ECO:0000256" key="8">
    <source>
        <dbReference type="ARBA" id="ARBA00039386"/>
    </source>
</evidence>
<evidence type="ECO:0000256" key="6">
    <source>
        <dbReference type="ARBA" id="ARBA00023014"/>
    </source>
</evidence>
<dbReference type="EMBL" id="MCRI01000028">
    <property type="protein sequence ID" value="ODN66104.1"/>
    <property type="molecule type" value="Genomic_DNA"/>
</dbReference>
<dbReference type="InterPro" id="IPR007419">
    <property type="entry name" value="BFD-like_2Fe2S-bd_dom"/>
</dbReference>
<keyword evidence="4" id="KW-0249">Electron transport</keyword>
<reference evidence="11 12" key="1">
    <citation type="submission" date="2016-07" db="EMBL/GenBank/DDBJ databases">
        <title>Draft Genome Sequence of Methylophaga muralis Bur 1.</title>
        <authorList>
            <person name="Vasilenko O.V."/>
            <person name="Doronina N.V."/>
            <person name="Shmareva M.N."/>
            <person name="Tarlachkov S.V."/>
            <person name="Mustakhimov I."/>
            <person name="Trotsenko Y.A."/>
        </authorList>
    </citation>
    <scope>NUCLEOTIDE SEQUENCE [LARGE SCALE GENOMIC DNA]</scope>
    <source>
        <strain evidence="11 12">Bur 1</strain>
    </source>
</reference>
<dbReference type="PATRIC" id="fig|291169.3.peg.2209"/>
<dbReference type="STRING" id="291169.A9E74_02199"/>
<evidence type="ECO:0000256" key="7">
    <source>
        <dbReference type="ARBA" id="ARBA00034078"/>
    </source>
</evidence>
<dbReference type="GO" id="GO:0051537">
    <property type="term" value="F:2 iron, 2 sulfur cluster binding"/>
    <property type="evidence" value="ECO:0007669"/>
    <property type="project" value="UniProtKB-KW"/>
</dbReference>
<evidence type="ECO:0000259" key="10">
    <source>
        <dbReference type="Pfam" id="PF04324"/>
    </source>
</evidence>
<keyword evidence="2" id="KW-0001">2Fe-2S</keyword>
<feature type="domain" description="BFD-like [2Fe-2S]-binding" evidence="10">
    <location>
        <begin position="2"/>
        <end position="50"/>
    </location>
</feature>
<dbReference type="InterPro" id="IPR052371">
    <property type="entry name" value="BFD-associated_ferredoxin"/>
</dbReference>
<comment type="similarity">
    <text evidence="9">Belongs to the Bfd family.</text>
</comment>
<dbReference type="Pfam" id="PF04324">
    <property type="entry name" value="Fer2_BFD"/>
    <property type="match status" value="1"/>
</dbReference>
<dbReference type="Gene3D" id="1.10.10.1100">
    <property type="entry name" value="BFD-like [2Fe-2S]-binding domain"/>
    <property type="match status" value="1"/>
</dbReference>
<organism evidence="11 12">
    <name type="scientific">Methylophaga muralis</name>
    <dbReference type="NCBI Taxonomy" id="291169"/>
    <lineage>
        <taxon>Bacteria</taxon>
        <taxon>Pseudomonadati</taxon>
        <taxon>Pseudomonadota</taxon>
        <taxon>Gammaproteobacteria</taxon>
        <taxon>Thiotrichales</taxon>
        <taxon>Piscirickettsiaceae</taxon>
        <taxon>Methylophaga</taxon>
    </lineage>
</organism>
<evidence type="ECO:0000313" key="11">
    <source>
        <dbReference type="EMBL" id="ODN66104.1"/>
    </source>
</evidence>
<proteinExistence type="inferred from homology"/>
<dbReference type="Proteomes" id="UP000094379">
    <property type="component" value="Unassembled WGS sequence"/>
</dbReference>
<evidence type="ECO:0000313" key="12">
    <source>
        <dbReference type="Proteomes" id="UP000094379"/>
    </source>
</evidence>
<evidence type="ECO:0000256" key="5">
    <source>
        <dbReference type="ARBA" id="ARBA00023004"/>
    </source>
</evidence>
<evidence type="ECO:0000256" key="4">
    <source>
        <dbReference type="ARBA" id="ARBA00022982"/>
    </source>
</evidence>
<keyword evidence="3" id="KW-0479">Metal-binding</keyword>
<sequence length="72" mass="7621">MIVCVCNNVNVDKVKASIDAGAATLDAIRECTGAAASCGKCQFKVNRVLQQHAPQSNEQDSYLVAHSVNASR</sequence>
<keyword evidence="1" id="KW-0813">Transport</keyword>
<keyword evidence="6" id="KW-0411">Iron-sulfur</keyword>
<evidence type="ECO:0000256" key="9">
    <source>
        <dbReference type="ARBA" id="ARBA00046332"/>
    </source>
</evidence>
<dbReference type="GO" id="GO:0046872">
    <property type="term" value="F:metal ion binding"/>
    <property type="evidence" value="ECO:0007669"/>
    <property type="project" value="UniProtKB-KW"/>
</dbReference>
<evidence type="ECO:0000256" key="3">
    <source>
        <dbReference type="ARBA" id="ARBA00022723"/>
    </source>
</evidence>
<dbReference type="InterPro" id="IPR041854">
    <property type="entry name" value="BFD-like_2Fe2S-bd_dom_sf"/>
</dbReference>
<name>A0A1E3GPZ3_9GAMM</name>
<comment type="caution">
    <text evidence="11">The sequence shown here is derived from an EMBL/GenBank/DDBJ whole genome shotgun (WGS) entry which is preliminary data.</text>
</comment>
<accession>A0A1E3GPZ3</accession>
<evidence type="ECO:0000256" key="2">
    <source>
        <dbReference type="ARBA" id="ARBA00022714"/>
    </source>
</evidence>
<dbReference type="AlphaFoldDB" id="A0A1E3GPZ3"/>
<comment type="cofactor">
    <cofactor evidence="7">
        <name>[2Fe-2S] cluster</name>
        <dbReference type="ChEBI" id="CHEBI:190135"/>
    </cofactor>
</comment>
<dbReference type="PANTHER" id="PTHR37424:SF1">
    <property type="entry name" value="BACTERIOFERRITIN-ASSOCIATED FERREDOXIN"/>
    <property type="match status" value="1"/>
</dbReference>